<evidence type="ECO:0000313" key="3">
    <source>
        <dbReference type="Proteomes" id="UP000007730"/>
    </source>
</evidence>
<feature type="domain" description="N-acetyltransferase" evidence="1">
    <location>
        <begin position="9"/>
        <end position="150"/>
    </location>
</feature>
<sequence>MGTVLITPRLLLRTVCETDIPSLHQRIFGVPEVMRYVFAGGELSAGESETFIKTNFNFGNATTGLSVLMERGSEEIIGAAGLLPCDVLGADDLELGFILAKQAWGQGFAREIGEGQLAFGFREMARSRLLALVHPDNAASRRVIEKIGMTHVKDLTVSNRGARQVYMVDASAWAGRVG</sequence>
<gene>
    <name evidence="2" type="ordered locus">OCA5_c11160</name>
</gene>
<evidence type="ECO:0000313" key="2">
    <source>
        <dbReference type="EMBL" id="AEI05835.1"/>
    </source>
</evidence>
<keyword evidence="2" id="KW-0808">Transferase</keyword>
<dbReference type="PANTHER" id="PTHR43792:SF1">
    <property type="entry name" value="N-ACETYLTRANSFERASE DOMAIN-CONTAINING PROTEIN"/>
    <property type="match status" value="1"/>
</dbReference>
<dbReference type="KEGG" id="oca:OCAR_6973"/>
<accession>B6JF10</accession>
<keyword evidence="3" id="KW-1185">Reference proteome</keyword>
<dbReference type="RefSeq" id="WP_012564107.1">
    <property type="nucleotide sequence ID" value="NC_011386.1"/>
</dbReference>
<dbReference type="STRING" id="504832.OCA5_c11160"/>
<name>B6JF10_AFIC5</name>
<dbReference type="Proteomes" id="UP000007730">
    <property type="component" value="Chromosome"/>
</dbReference>
<proteinExistence type="predicted"/>
<dbReference type="Pfam" id="PF13302">
    <property type="entry name" value="Acetyltransf_3"/>
    <property type="match status" value="1"/>
</dbReference>
<dbReference type="AlphaFoldDB" id="B6JF10"/>
<dbReference type="Gene3D" id="3.40.630.30">
    <property type="match status" value="1"/>
</dbReference>
<dbReference type="InterPro" id="IPR016181">
    <property type="entry name" value="Acyl_CoA_acyltransferase"/>
</dbReference>
<dbReference type="EMBL" id="CP002826">
    <property type="protein sequence ID" value="AEI05835.1"/>
    <property type="molecule type" value="Genomic_DNA"/>
</dbReference>
<dbReference type="InterPro" id="IPR000182">
    <property type="entry name" value="GNAT_dom"/>
</dbReference>
<dbReference type="InterPro" id="IPR051531">
    <property type="entry name" value="N-acetyltransferase"/>
</dbReference>
<dbReference type="PANTHER" id="PTHR43792">
    <property type="entry name" value="GNAT FAMILY, PUTATIVE (AFU_ORTHOLOGUE AFUA_3G00765)-RELATED-RELATED"/>
    <property type="match status" value="1"/>
</dbReference>
<dbReference type="OrthoDB" id="6293260at2"/>
<dbReference type="GO" id="GO:0016747">
    <property type="term" value="F:acyltransferase activity, transferring groups other than amino-acyl groups"/>
    <property type="evidence" value="ECO:0007669"/>
    <property type="project" value="InterPro"/>
</dbReference>
<dbReference type="SUPFAM" id="SSF55729">
    <property type="entry name" value="Acyl-CoA N-acyltransferases (Nat)"/>
    <property type="match status" value="1"/>
</dbReference>
<reference evidence="2 3" key="1">
    <citation type="journal article" date="2011" name="J. Bacteriol.">
        <title>Complete genome sequences of the chemolithoautotrophic Oligotropha carboxidovorans strains OM4 and OM5.</title>
        <authorList>
            <person name="Volland S."/>
            <person name="Rachinger M."/>
            <person name="Strittmatter A."/>
            <person name="Daniel R."/>
            <person name="Gottschalk G."/>
            <person name="Meyer O."/>
        </authorList>
    </citation>
    <scope>NUCLEOTIDE SEQUENCE [LARGE SCALE GENOMIC DNA]</scope>
    <source>
        <strain evidence="3">ATCC 49405 / DSM 1227 / KCTC 32145 / OM5</strain>
    </source>
</reference>
<organism evidence="2 3">
    <name type="scientific">Afipia carboxidovorans (strain ATCC 49405 / DSM 1227 / KCTC 32145 / OM5)</name>
    <name type="common">Oligotropha carboxidovorans</name>
    <dbReference type="NCBI Taxonomy" id="504832"/>
    <lineage>
        <taxon>Bacteria</taxon>
        <taxon>Pseudomonadati</taxon>
        <taxon>Pseudomonadota</taxon>
        <taxon>Alphaproteobacteria</taxon>
        <taxon>Hyphomicrobiales</taxon>
        <taxon>Nitrobacteraceae</taxon>
        <taxon>Afipia</taxon>
    </lineage>
</organism>
<protein>
    <submittedName>
        <fullName evidence="2">Putative acetyltransferase</fullName>
    </submittedName>
</protein>
<evidence type="ECO:0000259" key="1">
    <source>
        <dbReference type="Pfam" id="PF13302"/>
    </source>
</evidence>
<dbReference type="HOGENOM" id="CLU_013985_3_4_5"/>
<dbReference type="eggNOG" id="COG1670">
    <property type="taxonomic scope" value="Bacteria"/>
</dbReference>
<dbReference type="KEGG" id="ocg:OCA5_c11160"/>